<dbReference type="PANTHER" id="PTHR11195:SF13">
    <property type="entry name" value="INVERTEBRATE-TYPE LYSOZYME 2-RELATED"/>
    <property type="match status" value="1"/>
</dbReference>
<evidence type="ECO:0000256" key="1">
    <source>
        <dbReference type="ARBA" id="ARBA00022529"/>
    </source>
</evidence>
<dbReference type="Pfam" id="PF05497">
    <property type="entry name" value="Destabilase"/>
    <property type="match status" value="1"/>
</dbReference>
<dbReference type="GO" id="GO:0042742">
    <property type="term" value="P:defense response to bacterium"/>
    <property type="evidence" value="ECO:0007669"/>
    <property type="project" value="UniProtKB-KW"/>
</dbReference>
<organism evidence="7 8">
    <name type="scientific">candidate division WWE3 bacterium CG_4_10_14_0_2_um_filter_41_14</name>
    <dbReference type="NCBI Taxonomy" id="1975072"/>
    <lineage>
        <taxon>Bacteria</taxon>
        <taxon>Katanobacteria</taxon>
    </lineage>
</organism>
<gene>
    <name evidence="7" type="ORF">COY32_05240</name>
</gene>
<dbReference type="SUPFAM" id="SSF53955">
    <property type="entry name" value="Lysozyme-like"/>
    <property type="match status" value="1"/>
</dbReference>
<protein>
    <submittedName>
        <fullName evidence="7">Uncharacterized protein</fullName>
    </submittedName>
</protein>
<keyword evidence="1" id="KW-0929">Antimicrobial</keyword>
<reference evidence="8" key="1">
    <citation type="submission" date="2017-09" db="EMBL/GenBank/DDBJ databases">
        <title>Depth-based differentiation of microbial function through sediment-hosted aquifers and enrichment of novel symbionts in the deep terrestrial subsurface.</title>
        <authorList>
            <person name="Probst A.J."/>
            <person name="Ladd B."/>
            <person name="Jarett J.K."/>
            <person name="Geller-Mcgrath D.E."/>
            <person name="Sieber C.M.K."/>
            <person name="Emerson J.B."/>
            <person name="Anantharaman K."/>
            <person name="Thomas B.C."/>
            <person name="Malmstrom R."/>
            <person name="Stieglmeier M."/>
            <person name="Klingl A."/>
            <person name="Woyke T."/>
            <person name="Ryan C.M."/>
            <person name="Banfield J.F."/>
        </authorList>
    </citation>
    <scope>NUCLEOTIDE SEQUENCE [LARGE SCALE GENOMIC DNA]</scope>
</reference>
<dbReference type="PROSITE" id="PS51909">
    <property type="entry name" value="LYSOZYME_I"/>
    <property type="match status" value="1"/>
</dbReference>
<evidence type="ECO:0000313" key="8">
    <source>
        <dbReference type="Proteomes" id="UP000228920"/>
    </source>
</evidence>
<keyword evidence="5" id="KW-0326">Glycosidase</keyword>
<evidence type="ECO:0000256" key="3">
    <source>
        <dbReference type="ARBA" id="ARBA00023022"/>
    </source>
</evidence>
<dbReference type="AlphaFoldDB" id="A0A2M7TH41"/>
<feature type="region of interest" description="Disordered" evidence="6">
    <location>
        <begin position="137"/>
        <end position="164"/>
    </location>
</feature>
<proteinExistence type="predicted"/>
<dbReference type="GO" id="GO:0003796">
    <property type="term" value="F:lysozyme activity"/>
    <property type="evidence" value="ECO:0007669"/>
    <property type="project" value="InterPro"/>
</dbReference>
<evidence type="ECO:0000256" key="6">
    <source>
        <dbReference type="SAM" id="MobiDB-lite"/>
    </source>
</evidence>
<keyword evidence="2" id="KW-0378">Hydrolase</keyword>
<comment type="caution">
    <text evidence="7">The sequence shown here is derived from an EMBL/GenBank/DDBJ whole genome shotgun (WGS) entry which is preliminary data.</text>
</comment>
<dbReference type="EMBL" id="PFNL01000135">
    <property type="protein sequence ID" value="PIZ45486.1"/>
    <property type="molecule type" value="Genomic_DNA"/>
</dbReference>
<accession>A0A2M7TH41</accession>
<dbReference type="Proteomes" id="UP000228920">
    <property type="component" value="Unassembled WGS sequence"/>
</dbReference>
<name>A0A2M7TH41_UNCKA</name>
<evidence type="ECO:0000256" key="2">
    <source>
        <dbReference type="ARBA" id="ARBA00022801"/>
    </source>
</evidence>
<evidence type="ECO:0000256" key="5">
    <source>
        <dbReference type="ARBA" id="ARBA00023295"/>
    </source>
</evidence>
<feature type="compositionally biased region" description="Polar residues" evidence="6">
    <location>
        <begin position="145"/>
        <end position="158"/>
    </location>
</feature>
<evidence type="ECO:0000256" key="4">
    <source>
        <dbReference type="ARBA" id="ARBA00023157"/>
    </source>
</evidence>
<sequence length="307" mass="33010">MGRVLIIVWLLIVVGLVGYIQLGSNQPAGVNNVPQLPNISGIISQPQNNALLKLITQPQAMSQPQQVAQSQPSVQTQQVAQQGSPVMGGSCQGSDLGDDTKFNSGLYCSIQCASGTAYSQVWTVKGSCGTSVSSGGLSAQGASSETSNTQYQTQSAAGSSGGNVKPSDAFMRQVITAHTSDPEYQRFLFALYRTESGTIPDCTTATRTDYHAPTARTFYTIGCYQISSQYWGDAVARSGLGGTFEDCVKPDYAIKVIEAYMARYAPGAIANREWERIARIHNKGPNGMTNPMSDPEWAAVQKFWSYW</sequence>
<dbReference type="PANTHER" id="PTHR11195">
    <property type="entry name" value="DESTABILASE-RELATED"/>
    <property type="match status" value="1"/>
</dbReference>
<dbReference type="Gene3D" id="1.10.530.10">
    <property type="match status" value="1"/>
</dbReference>
<dbReference type="InterPro" id="IPR008597">
    <property type="entry name" value="Invert_lysozyme"/>
</dbReference>
<dbReference type="InterPro" id="IPR023346">
    <property type="entry name" value="Lysozyme-like_dom_sf"/>
</dbReference>
<keyword evidence="3" id="KW-0044">Antibiotic</keyword>
<keyword evidence="4" id="KW-1015">Disulfide bond</keyword>
<evidence type="ECO:0000313" key="7">
    <source>
        <dbReference type="EMBL" id="PIZ45486.1"/>
    </source>
</evidence>